<dbReference type="PANTHER" id="PTHR34185">
    <property type="entry name" value="DIADENYLATE CYCLASE"/>
    <property type="match status" value="1"/>
</dbReference>
<comment type="caution">
    <text evidence="10">Lacks conserved residue(s) required for the propagation of feature annotation.</text>
</comment>
<dbReference type="EC" id="2.7.7.85" evidence="10"/>
<dbReference type="GO" id="GO:0005524">
    <property type="term" value="F:ATP binding"/>
    <property type="evidence" value="ECO:0007669"/>
    <property type="project" value="UniProtKB-UniRule"/>
</dbReference>
<evidence type="ECO:0000256" key="4">
    <source>
        <dbReference type="ARBA" id="ARBA00022692"/>
    </source>
</evidence>
<proteinExistence type="inferred from homology"/>
<dbReference type="Pfam" id="PF02457">
    <property type="entry name" value="DAC"/>
    <property type="match status" value="1"/>
</dbReference>
<dbReference type="Proteomes" id="UP000179243">
    <property type="component" value="Unassembled WGS sequence"/>
</dbReference>
<sequence length="255" mass="28125">MELFKISFLTVTLYDVADITIVAGIIYMIIRWLKGSRSVQMFFAIIFLFIVSLIADWLNLHGLGWIMSNIKTIGLVAFFIVFQPEIRSALINVGNIGMGDLFFKKQKGRIPVDAIIAGAVELSKRGLGGLTVIEKKVGLRNVLESGKPLDADVTPELITTIFSKNTPLHDGAIVIRGNKIVAAACVLPLLQNPGLEERQYGMRHRAGLGIAAETDAVVVMVSEQSREISISYGKDFIRGVSVKELKSKIEYYLNQ</sequence>
<keyword evidence="5 10" id="KW-0548">Nucleotidyltransferase</keyword>
<evidence type="ECO:0000256" key="5">
    <source>
        <dbReference type="ARBA" id="ARBA00022695"/>
    </source>
</evidence>
<evidence type="ECO:0000259" key="11">
    <source>
        <dbReference type="PROSITE" id="PS51794"/>
    </source>
</evidence>
<dbReference type="InterPro" id="IPR003390">
    <property type="entry name" value="DNA_integrity_scan_DisA_N"/>
</dbReference>
<feature type="transmembrane region" description="Helical" evidence="10">
    <location>
        <begin position="41"/>
        <end position="58"/>
    </location>
</feature>
<dbReference type="PIRSF" id="PIRSF004793">
    <property type="entry name" value="UCP004793"/>
    <property type="match status" value="1"/>
</dbReference>
<keyword evidence="7 10" id="KW-0067">ATP-binding</keyword>
<evidence type="ECO:0000256" key="7">
    <source>
        <dbReference type="ARBA" id="ARBA00022840"/>
    </source>
</evidence>
<evidence type="ECO:0000256" key="2">
    <source>
        <dbReference type="ARBA" id="ARBA00022475"/>
    </source>
</evidence>
<protein>
    <recommendedName>
        <fullName evidence="10">Diadenylate cyclase</fullName>
        <shortName evidence="10">DAC</shortName>
        <ecNumber evidence="10">2.7.7.85</ecNumber>
    </recommendedName>
    <alternativeName>
        <fullName evidence="10">Cyclic-di-AMP synthase</fullName>
        <shortName evidence="10">c-di-AMP synthase</shortName>
    </alternativeName>
</protein>
<reference evidence="12 13" key="1">
    <citation type="journal article" date="2016" name="Nat. Commun.">
        <title>Thousands of microbial genomes shed light on interconnected biogeochemical processes in an aquifer system.</title>
        <authorList>
            <person name="Anantharaman K."/>
            <person name="Brown C.T."/>
            <person name="Hug L.A."/>
            <person name="Sharon I."/>
            <person name="Castelle C.J."/>
            <person name="Probst A.J."/>
            <person name="Thomas B.C."/>
            <person name="Singh A."/>
            <person name="Wilkins M.J."/>
            <person name="Karaoz U."/>
            <person name="Brodie E.L."/>
            <person name="Williams K.H."/>
            <person name="Hubbard S.S."/>
            <person name="Banfield J.F."/>
        </authorList>
    </citation>
    <scope>NUCLEOTIDE SEQUENCE [LARGE SCALE GENOMIC DNA]</scope>
</reference>
<dbReference type="InterPro" id="IPR034701">
    <property type="entry name" value="CdaA"/>
</dbReference>
<accession>A0A1F7FC64</accession>
<evidence type="ECO:0000256" key="6">
    <source>
        <dbReference type="ARBA" id="ARBA00022741"/>
    </source>
</evidence>
<dbReference type="AlphaFoldDB" id="A0A1F7FC64"/>
<dbReference type="NCBIfam" id="TIGR00159">
    <property type="entry name" value="diadenylate cyclase CdaA"/>
    <property type="match status" value="1"/>
</dbReference>
<feature type="transmembrane region" description="Helical" evidence="10">
    <location>
        <begin position="6"/>
        <end position="29"/>
    </location>
</feature>
<keyword evidence="9 10" id="KW-0472">Membrane</keyword>
<dbReference type="InterPro" id="IPR014046">
    <property type="entry name" value="C-di-AMP_synthase"/>
</dbReference>
<evidence type="ECO:0000313" key="12">
    <source>
        <dbReference type="EMBL" id="OGK04269.1"/>
    </source>
</evidence>
<dbReference type="SUPFAM" id="SSF143597">
    <property type="entry name" value="YojJ-like"/>
    <property type="match status" value="1"/>
</dbReference>
<keyword evidence="8 10" id="KW-1133">Transmembrane helix</keyword>
<keyword evidence="2 10" id="KW-1003">Cell membrane</keyword>
<comment type="catalytic activity">
    <reaction evidence="1 10">
        <text>2 ATP = 3',3'-c-di-AMP + 2 diphosphate</text>
        <dbReference type="Rhea" id="RHEA:35655"/>
        <dbReference type="ChEBI" id="CHEBI:30616"/>
        <dbReference type="ChEBI" id="CHEBI:33019"/>
        <dbReference type="ChEBI" id="CHEBI:71500"/>
        <dbReference type="EC" id="2.7.7.85"/>
    </reaction>
</comment>
<dbReference type="Pfam" id="PF19293">
    <property type="entry name" value="CdaA_N"/>
    <property type="match status" value="1"/>
</dbReference>
<name>A0A1F7FC64_UNCRA</name>
<dbReference type="InterPro" id="IPR045585">
    <property type="entry name" value="CdaA_N"/>
</dbReference>
<comment type="subunit">
    <text evidence="10">Probably a homodimer.</text>
</comment>
<dbReference type="InterPro" id="IPR036888">
    <property type="entry name" value="DNA_integrity_DisA_N_sf"/>
</dbReference>
<keyword evidence="4 10" id="KW-0812">Transmembrane</keyword>
<keyword evidence="6 10" id="KW-0547">Nucleotide-binding</keyword>
<dbReference type="GO" id="GO:0106408">
    <property type="term" value="F:diadenylate cyclase activity"/>
    <property type="evidence" value="ECO:0007669"/>
    <property type="project" value="UniProtKB-EC"/>
</dbReference>
<comment type="caution">
    <text evidence="12">The sequence shown here is derived from an EMBL/GenBank/DDBJ whole genome shotgun (WGS) entry which is preliminary data.</text>
</comment>
<dbReference type="InterPro" id="IPR050338">
    <property type="entry name" value="DisA"/>
</dbReference>
<comment type="function">
    <text evidence="10">Catalyzes the condensation of 2 ATP molecules into cyclic di-AMP (c-di-AMP), a second messenger used to regulate differing processes in different bacteria.</text>
</comment>
<feature type="transmembrane region" description="Helical" evidence="10">
    <location>
        <begin position="64"/>
        <end position="82"/>
    </location>
</feature>
<feature type="domain" description="DAC" evidence="11">
    <location>
        <begin position="83"/>
        <end position="244"/>
    </location>
</feature>
<evidence type="ECO:0000256" key="3">
    <source>
        <dbReference type="ARBA" id="ARBA00022679"/>
    </source>
</evidence>
<keyword evidence="3 10" id="KW-0808">Transferase</keyword>
<organism evidence="12 13">
    <name type="scientific">Candidatus Raymondbacteria bacterium RIFOXYD12_FULL_49_13</name>
    <dbReference type="NCBI Taxonomy" id="1817890"/>
    <lineage>
        <taxon>Bacteria</taxon>
        <taxon>Raymondiibacteriota</taxon>
    </lineage>
</organism>
<evidence type="ECO:0000256" key="8">
    <source>
        <dbReference type="ARBA" id="ARBA00022989"/>
    </source>
</evidence>
<gene>
    <name evidence="10" type="primary">dacA</name>
    <name evidence="12" type="ORF">A2519_18075</name>
</gene>
<evidence type="ECO:0000313" key="13">
    <source>
        <dbReference type="Proteomes" id="UP000179243"/>
    </source>
</evidence>
<dbReference type="Gene3D" id="3.40.1700.10">
    <property type="entry name" value="DNA integrity scanning protein, DisA, N-terminal domain"/>
    <property type="match status" value="1"/>
</dbReference>
<dbReference type="HAMAP" id="MF_01499">
    <property type="entry name" value="DacA"/>
    <property type="match status" value="1"/>
</dbReference>
<dbReference type="PROSITE" id="PS51794">
    <property type="entry name" value="DAC"/>
    <property type="match status" value="1"/>
</dbReference>
<evidence type="ECO:0000256" key="9">
    <source>
        <dbReference type="ARBA" id="ARBA00023136"/>
    </source>
</evidence>
<comment type="similarity">
    <text evidence="10">Belongs to the adenylate cyclase family. DacA/CdaA subfamily.</text>
</comment>
<dbReference type="GO" id="GO:0004016">
    <property type="term" value="F:adenylate cyclase activity"/>
    <property type="evidence" value="ECO:0007669"/>
    <property type="project" value="UniProtKB-UniRule"/>
</dbReference>
<evidence type="ECO:0000256" key="10">
    <source>
        <dbReference type="HAMAP-Rule" id="MF_01499"/>
    </source>
</evidence>
<dbReference type="GO" id="GO:0006171">
    <property type="term" value="P:cAMP biosynthetic process"/>
    <property type="evidence" value="ECO:0007669"/>
    <property type="project" value="InterPro"/>
</dbReference>
<evidence type="ECO:0000256" key="1">
    <source>
        <dbReference type="ARBA" id="ARBA00000877"/>
    </source>
</evidence>
<dbReference type="PANTHER" id="PTHR34185:SF1">
    <property type="entry name" value="DIADENYLATE CYCLASE"/>
    <property type="match status" value="1"/>
</dbReference>
<dbReference type="EMBL" id="MFYX01000074">
    <property type="protein sequence ID" value="OGK04269.1"/>
    <property type="molecule type" value="Genomic_DNA"/>
</dbReference>